<keyword evidence="1" id="KW-0539">Nucleus</keyword>
<sequence length="165" mass="19004">MLDEFPNTLNEKEAVKRAAIGSEIGAIVWRGEKEKRKEGRENKKSEGRSRVDRDADNLQLQQLEEKDVVSSVATVLSDLCGPGEWMPMEKLHAEVLCLIMLALNLFNSGFKPLVRYHDDPPWILIKEAPRTCQNWNPQYPDQLSDNRVRTDIKDIEKNLILFTEQ</sequence>
<dbReference type="GO" id="GO:0043565">
    <property type="term" value="F:sequence-specific DNA binding"/>
    <property type="evidence" value="ECO:0007669"/>
    <property type="project" value="TreeGrafter"/>
</dbReference>
<dbReference type="AlphaFoldDB" id="A0A151R736"/>
<evidence type="ECO:0000256" key="1">
    <source>
        <dbReference type="ARBA" id="ARBA00023242"/>
    </source>
</evidence>
<dbReference type="STRING" id="3821.A0A151R736"/>
<organism evidence="3 4">
    <name type="scientific">Cajanus cajan</name>
    <name type="common">Pigeon pea</name>
    <name type="synonym">Cajanus indicus</name>
    <dbReference type="NCBI Taxonomy" id="3821"/>
    <lineage>
        <taxon>Eukaryota</taxon>
        <taxon>Viridiplantae</taxon>
        <taxon>Streptophyta</taxon>
        <taxon>Embryophyta</taxon>
        <taxon>Tracheophyta</taxon>
        <taxon>Spermatophyta</taxon>
        <taxon>Magnoliopsida</taxon>
        <taxon>eudicotyledons</taxon>
        <taxon>Gunneridae</taxon>
        <taxon>Pentapetalae</taxon>
        <taxon>rosids</taxon>
        <taxon>fabids</taxon>
        <taxon>Fabales</taxon>
        <taxon>Fabaceae</taxon>
        <taxon>Papilionoideae</taxon>
        <taxon>50 kb inversion clade</taxon>
        <taxon>NPAAA clade</taxon>
        <taxon>indigoferoid/millettioid clade</taxon>
        <taxon>Phaseoleae</taxon>
        <taxon>Cajanus</taxon>
    </lineage>
</organism>
<reference evidence="3" key="1">
    <citation type="journal article" date="2012" name="Nat. Biotechnol.">
        <title>Draft genome sequence of pigeonpea (Cajanus cajan), an orphan legume crop of resource-poor farmers.</title>
        <authorList>
            <person name="Varshney R.K."/>
            <person name="Chen W."/>
            <person name="Li Y."/>
            <person name="Bharti A.K."/>
            <person name="Saxena R.K."/>
            <person name="Schlueter J.A."/>
            <person name="Donoghue M.T."/>
            <person name="Azam S."/>
            <person name="Fan G."/>
            <person name="Whaley A.M."/>
            <person name="Farmer A.D."/>
            <person name="Sheridan J."/>
            <person name="Iwata A."/>
            <person name="Tuteja R."/>
            <person name="Penmetsa R.V."/>
            <person name="Wu W."/>
            <person name="Upadhyaya H.D."/>
            <person name="Yang S.P."/>
            <person name="Shah T."/>
            <person name="Saxena K.B."/>
            <person name="Michael T."/>
            <person name="McCombie W.R."/>
            <person name="Yang B."/>
            <person name="Zhang G."/>
            <person name="Yang H."/>
            <person name="Wang J."/>
            <person name="Spillane C."/>
            <person name="Cook D.R."/>
            <person name="May G.D."/>
            <person name="Xu X."/>
            <person name="Jackson S.A."/>
        </authorList>
    </citation>
    <scope>NUCLEOTIDE SEQUENCE [LARGE SCALE GENOMIC DNA]</scope>
</reference>
<gene>
    <name evidence="3" type="ORF">KK1_040326</name>
</gene>
<proteinExistence type="predicted"/>
<dbReference type="EMBL" id="KQ484002">
    <property type="protein sequence ID" value="KYP38430.1"/>
    <property type="molecule type" value="Genomic_DNA"/>
</dbReference>
<accession>A0A151R736</accession>
<feature type="compositionally biased region" description="Basic and acidic residues" evidence="2">
    <location>
        <begin position="33"/>
        <end position="56"/>
    </location>
</feature>
<feature type="region of interest" description="Disordered" evidence="2">
    <location>
        <begin position="33"/>
        <end position="57"/>
    </location>
</feature>
<dbReference type="PANTHER" id="PTHR21712">
    <property type="entry name" value="PRE-RRNA-PROCESSING PROTEIN FHL1"/>
    <property type="match status" value="1"/>
</dbReference>
<dbReference type="GO" id="GO:0060962">
    <property type="term" value="P:regulation of ribosomal protein gene transcription by RNA polymerase II"/>
    <property type="evidence" value="ECO:0007669"/>
    <property type="project" value="InterPro"/>
</dbReference>
<dbReference type="InterPro" id="IPR045178">
    <property type="entry name" value="Fhl1/FHA1"/>
</dbReference>
<protein>
    <submittedName>
        <fullName evidence="3">Uncharacterized protein</fullName>
    </submittedName>
</protein>
<evidence type="ECO:0000313" key="3">
    <source>
        <dbReference type="EMBL" id="KYP38430.1"/>
    </source>
</evidence>
<dbReference type="Proteomes" id="UP000075243">
    <property type="component" value="Unassembled WGS sequence"/>
</dbReference>
<evidence type="ECO:0000256" key="2">
    <source>
        <dbReference type="SAM" id="MobiDB-lite"/>
    </source>
</evidence>
<dbReference type="Gramene" id="C.cajan_42400.t">
    <property type="protein sequence ID" value="C.cajan_42400.t"/>
    <property type="gene ID" value="C.cajan_42400"/>
</dbReference>
<evidence type="ECO:0000313" key="4">
    <source>
        <dbReference type="Proteomes" id="UP000075243"/>
    </source>
</evidence>
<dbReference type="GO" id="GO:0005634">
    <property type="term" value="C:nucleus"/>
    <property type="evidence" value="ECO:0007669"/>
    <property type="project" value="UniProtKB-ARBA"/>
</dbReference>
<name>A0A151R736_CAJCA</name>
<dbReference type="PANTHER" id="PTHR21712:SF29">
    <property type="entry name" value="PRE-RRNA-PROCESSING PROTEIN FHL1"/>
    <property type="match status" value="1"/>
</dbReference>
<keyword evidence="4" id="KW-1185">Reference proteome</keyword>